<protein>
    <recommendedName>
        <fullName evidence="4">6-carboxy-5,6,7,8-tetrahydropterin synthase</fullName>
        <ecNumber evidence="3">4.1.2.50</ecNumber>
    </recommendedName>
    <alternativeName>
        <fullName evidence="5">Queuosine biosynthesis protein QueD</fullName>
    </alternativeName>
</protein>
<dbReference type="InterPro" id="IPR007115">
    <property type="entry name" value="6-PTP_synth/QueD"/>
</dbReference>
<name>A0ABM6HSC7_9LACO</name>
<comment type="pathway">
    <text evidence="1">Purine metabolism; 7-cyano-7-deazaguanine biosynthesis.</text>
</comment>
<accession>A0ABM6HSC7</accession>
<evidence type="ECO:0000256" key="6">
    <source>
        <dbReference type="ARBA" id="ARBA00048807"/>
    </source>
</evidence>
<reference evidence="7 8" key="1">
    <citation type="submission" date="2016-06" db="EMBL/GenBank/DDBJ databases">
        <authorList>
            <person name="Kim H.J."/>
        </authorList>
    </citation>
    <scope>NUCLEOTIDE SEQUENCE [LARGE SCALE GENOMIC DNA]</scope>
    <source>
        <strain evidence="7 8">KFRI01</strain>
    </source>
</reference>
<gene>
    <name evidence="7" type="ORF">A9176_00310</name>
</gene>
<dbReference type="Pfam" id="PF01242">
    <property type="entry name" value="PTPS"/>
    <property type="match status" value="1"/>
</dbReference>
<evidence type="ECO:0000256" key="5">
    <source>
        <dbReference type="ARBA" id="ARBA00031449"/>
    </source>
</evidence>
<evidence type="ECO:0000256" key="4">
    <source>
        <dbReference type="ARBA" id="ARBA00018141"/>
    </source>
</evidence>
<dbReference type="RefSeq" id="WP_077281826.1">
    <property type="nucleotide sequence ID" value="NZ_CP016329.1"/>
</dbReference>
<dbReference type="InterPro" id="IPR038418">
    <property type="entry name" value="6-PTP_synth/QueD_sf"/>
</dbReference>
<evidence type="ECO:0000256" key="2">
    <source>
        <dbReference type="ARBA" id="ARBA00008900"/>
    </source>
</evidence>
<dbReference type="InterPro" id="IPR017543">
    <property type="entry name" value="6-PTP_synth-rel_bac"/>
</dbReference>
<evidence type="ECO:0000256" key="1">
    <source>
        <dbReference type="ARBA" id="ARBA00005061"/>
    </source>
</evidence>
<dbReference type="EMBL" id="CP016329">
    <property type="protein sequence ID" value="AQN78934.1"/>
    <property type="molecule type" value="Genomic_DNA"/>
</dbReference>
<dbReference type="SUPFAM" id="SSF55620">
    <property type="entry name" value="Tetrahydrobiopterin biosynthesis enzymes-like"/>
    <property type="match status" value="1"/>
</dbReference>
<dbReference type="Proteomes" id="UP000188147">
    <property type="component" value="Chromosome"/>
</dbReference>
<dbReference type="EC" id="4.1.2.50" evidence="3"/>
<organism evidence="7 8">
    <name type="scientific">Leuconostoc garlicum</name>
    <dbReference type="NCBI Taxonomy" id="255248"/>
    <lineage>
        <taxon>Bacteria</taxon>
        <taxon>Bacillati</taxon>
        <taxon>Bacillota</taxon>
        <taxon>Bacilli</taxon>
        <taxon>Lactobacillales</taxon>
        <taxon>Lactobacillaceae</taxon>
        <taxon>Leuconostoc</taxon>
    </lineage>
</organism>
<evidence type="ECO:0000313" key="8">
    <source>
        <dbReference type="Proteomes" id="UP000188147"/>
    </source>
</evidence>
<sequence length="125" mass="14327">MGNKVFTYKLSTFINASHAVRWPDEIEAEHRHTWELILNIRPITAGKLLKIDDIEEVIEASLQTFSGRFLNDTSRFDNVNPTLENFTEILFDDLTQALSGISMQLVELSVGNSPTRFYHITLEDN</sequence>
<dbReference type="Gene3D" id="3.30.479.10">
    <property type="entry name" value="6-pyruvoyl tetrahydropterin synthase/QueD"/>
    <property type="match status" value="1"/>
</dbReference>
<keyword evidence="8" id="KW-1185">Reference proteome</keyword>
<proteinExistence type="inferred from homology"/>
<evidence type="ECO:0000256" key="3">
    <source>
        <dbReference type="ARBA" id="ARBA00012982"/>
    </source>
</evidence>
<dbReference type="NCBIfam" id="TIGR03112">
    <property type="entry name" value="6_pyr_pter_rel"/>
    <property type="match status" value="1"/>
</dbReference>
<evidence type="ECO:0000313" key="7">
    <source>
        <dbReference type="EMBL" id="AQN78934.1"/>
    </source>
</evidence>
<comment type="catalytic activity">
    <reaction evidence="6">
        <text>7,8-dihydroneopterin 3'-triphosphate + H2O = 6-carboxy-5,6,7,8-tetrahydropterin + triphosphate + acetaldehyde + 2 H(+)</text>
        <dbReference type="Rhea" id="RHEA:27966"/>
        <dbReference type="ChEBI" id="CHEBI:15343"/>
        <dbReference type="ChEBI" id="CHEBI:15377"/>
        <dbReference type="ChEBI" id="CHEBI:15378"/>
        <dbReference type="ChEBI" id="CHEBI:18036"/>
        <dbReference type="ChEBI" id="CHEBI:58462"/>
        <dbReference type="ChEBI" id="CHEBI:61032"/>
        <dbReference type="EC" id="4.1.2.50"/>
    </reaction>
</comment>
<comment type="similarity">
    <text evidence="2">Belongs to the PTPS family. QueD subfamily.</text>
</comment>